<dbReference type="InterPro" id="IPR001087">
    <property type="entry name" value="GDSL"/>
</dbReference>
<dbReference type="GO" id="GO:0016788">
    <property type="term" value="F:hydrolase activity, acting on ester bonds"/>
    <property type="evidence" value="ECO:0007669"/>
    <property type="project" value="InterPro"/>
</dbReference>
<dbReference type="EMBL" id="SJPZ01000001">
    <property type="protein sequence ID" value="TWU67377.1"/>
    <property type="molecule type" value="Genomic_DNA"/>
</dbReference>
<dbReference type="AlphaFoldDB" id="A0A5C6FWL0"/>
<dbReference type="OrthoDB" id="5723142at2"/>
<comment type="caution">
    <text evidence="3">The sequence shown here is derived from an EMBL/GenBank/DDBJ whole genome shotgun (WGS) entry which is preliminary data.</text>
</comment>
<evidence type="ECO:0000313" key="3">
    <source>
        <dbReference type="EMBL" id="TWU67377.1"/>
    </source>
</evidence>
<reference evidence="3 4" key="1">
    <citation type="submission" date="2019-02" db="EMBL/GenBank/DDBJ databases">
        <title>Deep-cultivation of Planctomycetes and their phenomic and genomic characterization uncovers novel biology.</title>
        <authorList>
            <person name="Wiegand S."/>
            <person name="Jogler M."/>
            <person name="Boedeker C."/>
            <person name="Pinto D."/>
            <person name="Vollmers J."/>
            <person name="Rivas-Marin E."/>
            <person name="Kohn T."/>
            <person name="Peeters S.H."/>
            <person name="Heuer A."/>
            <person name="Rast P."/>
            <person name="Oberbeckmann S."/>
            <person name="Bunk B."/>
            <person name="Jeske O."/>
            <person name="Meyerdierks A."/>
            <person name="Storesund J.E."/>
            <person name="Kallscheuer N."/>
            <person name="Luecker S."/>
            <person name="Lage O.M."/>
            <person name="Pohl T."/>
            <person name="Merkel B.J."/>
            <person name="Hornburger P."/>
            <person name="Mueller R.-W."/>
            <person name="Bruemmer F."/>
            <person name="Labrenz M."/>
            <person name="Spormann A.M."/>
            <person name="Op Den Camp H."/>
            <person name="Overmann J."/>
            <person name="Amann R."/>
            <person name="Jetten M.S.M."/>
            <person name="Mascher T."/>
            <person name="Medema M.H."/>
            <person name="Devos D.P."/>
            <person name="Kaster A.-K."/>
            <person name="Ovreas L."/>
            <person name="Rohde M."/>
            <person name="Galperin M.Y."/>
            <person name="Jogler C."/>
        </authorList>
    </citation>
    <scope>NUCLEOTIDE SEQUENCE [LARGE SCALE GENOMIC DNA]</scope>
    <source>
        <strain evidence="3 4">V7</strain>
    </source>
</reference>
<protein>
    <recommendedName>
        <fullName evidence="2">Ice-binding protein C-terminal domain-containing protein</fullName>
    </recommendedName>
</protein>
<sequence length="401" mass="42340" precursor="true">MNRARIAIALLISVSLTGFSQAQTTPKMGAIGDSLLDEHFDQSEVGVNLGYSKNAFEILVDTGRIDAGSTNPGGWGDTRGTGYEYNWALAGSTTQSLIDDGQHTNLAAQASTEGIGKAVLIVGSNDLFPWAPPGGVVTNLADSSGPYQSIYSNLLDQGTINGFANAAVSRVIVAAGALRDAGMDVVVATAPEYGITPFAQAFYPDAARRELVDDVMQQYNENAKTALTQQGIPVVDLYQLTKDIWGDNTSPNGNGDFMVGNLEVNKLGTGGVDYSDVLAGDPFVPTDATTDAFVHDGIHPSTLVNGVFANLFLEAFNQEYGDSFQLLTAEEILAQTTPSIAGQYDGTSPIVLPDNATYSSYIASAVPEPGTCLLLAVVAGWGYRRRDTILARASSRSMTKQ</sequence>
<proteinExistence type="predicted"/>
<dbReference type="Pfam" id="PF07589">
    <property type="entry name" value="PEP-CTERM"/>
    <property type="match status" value="1"/>
</dbReference>
<dbReference type="Pfam" id="PF00657">
    <property type="entry name" value="Lipase_GDSL"/>
    <property type="match status" value="1"/>
</dbReference>
<gene>
    <name evidence="3" type="ORF">V7x_29510</name>
</gene>
<name>A0A5C6FWL0_9PLAN</name>
<dbReference type="NCBIfam" id="TIGR02595">
    <property type="entry name" value="PEP_CTERM"/>
    <property type="match status" value="1"/>
</dbReference>
<dbReference type="Proteomes" id="UP000316476">
    <property type="component" value="Unassembled WGS sequence"/>
</dbReference>
<feature type="signal peptide" evidence="1">
    <location>
        <begin position="1"/>
        <end position="22"/>
    </location>
</feature>
<dbReference type="InterPro" id="IPR036514">
    <property type="entry name" value="SGNH_hydro_sf"/>
</dbReference>
<keyword evidence="1" id="KW-0732">Signal</keyword>
<feature type="domain" description="Ice-binding protein C-terminal" evidence="2">
    <location>
        <begin position="365"/>
        <end position="386"/>
    </location>
</feature>
<evidence type="ECO:0000313" key="4">
    <source>
        <dbReference type="Proteomes" id="UP000316476"/>
    </source>
</evidence>
<feature type="chain" id="PRO_5022798345" description="Ice-binding protein C-terminal domain-containing protein" evidence="1">
    <location>
        <begin position="23"/>
        <end position="401"/>
    </location>
</feature>
<dbReference type="RefSeq" id="WP_146413800.1">
    <property type="nucleotide sequence ID" value="NZ_SJPZ01000001.1"/>
</dbReference>
<dbReference type="InterPro" id="IPR013424">
    <property type="entry name" value="Ice-binding_C"/>
</dbReference>
<dbReference type="Gene3D" id="3.40.50.1110">
    <property type="entry name" value="SGNH hydrolase"/>
    <property type="match status" value="1"/>
</dbReference>
<evidence type="ECO:0000256" key="1">
    <source>
        <dbReference type="SAM" id="SignalP"/>
    </source>
</evidence>
<dbReference type="SUPFAM" id="SSF52266">
    <property type="entry name" value="SGNH hydrolase"/>
    <property type="match status" value="1"/>
</dbReference>
<accession>A0A5C6FWL0</accession>
<evidence type="ECO:0000259" key="2">
    <source>
        <dbReference type="Pfam" id="PF07589"/>
    </source>
</evidence>
<organism evidence="3 4">
    <name type="scientific">Crateriforma conspicua</name>
    <dbReference type="NCBI Taxonomy" id="2527996"/>
    <lineage>
        <taxon>Bacteria</taxon>
        <taxon>Pseudomonadati</taxon>
        <taxon>Planctomycetota</taxon>
        <taxon>Planctomycetia</taxon>
        <taxon>Planctomycetales</taxon>
        <taxon>Planctomycetaceae</taxon>
        <taxon>Crateriforma</taxon>
    </lineage>
</organism>